<dbReference type="PANTHER" id="PTHR33362">
    <property type="entry name" value="SIALIC ACID TRAP TRANSPORTER PERMEASE PROTEIN SIAT-RELATED"/>
    <property type="match status" value="1"/>
</dbReference>
<evidence type="ECO:0000256" key="5">
    <source>
        <dbReference type="ARBA" id="ARBA00022692"/>
    </source>
</evidence>
<keyword evidence="2" id="KW-0813">Transport</keyword>
<evidence type="ECO:0000256" key="4">
    <source>
        <dbReference type="ARBA" id="ARBA00022519"/>
    </source>
</evidence>
<feature type="transmembrane region" description="Helical" evidence="8">
    <location>
        <begin position="222"/>
        <end position="247"/>
    </location>
</feature>
<reference evidence="12" key="1">
    <citation type="submission" date="2009-12" db="EMBL/GenBank/DDBJ databases">
        <title>Complete sequence of Treponema primitia strain ZAS-2.</title>
        <authorList>
            <person name="Tetu S.G."/>
            <person name="Matson E."/>
            <person name="Ren Q."/>
            <person name="Seshadri R."/>
            <person name="Elbourne L."/>
            <person name="Hassan K.A."/>
            <person name="Durkin A."/>
            <person name="Radune D."/>
            <person name="Mohamoud Y."/>
            <person name="Shay R."/>
            <person name="Jin S."/>
            <person name="Zhang X."/>
            <person name="Lucey K."/>
            <person name="Ballor N.R."/>
            <person name="Ottesen E."/>
            <person name="Rosenthal R."/>
            <person name="Allen A."/>
            <person name="Leadbetter J.R."/>
            <person name="Paulsen I.T."/>
        </authorList>
    </citation>
    <scope>NUCLEOTIDE SEQUENCE [LARGE SCALE GENOMIC DNA]</scope>
    <source>
        <strain evidence="12">ATCC BAA-887 / DSM 12427 / ZAS-2</strain>
    </source>
</reference>
<evidence type="ECO:0000259" key="9">
    <source>
        <dbReference type="Pfam" id="PF04290"/>
    </source>
</evidence>
<keyword evidence="4" id="KW-0997">Cell inner membrane</keyword>
<dbReference type="KEGG" id="tpi:TREPR_1684"/>
<feature type="domain" description="TRAP C4-dicarboxylate transport system permease DctM subunit" evidence="10">
    <location>
        <begin position="222"/>
        <end position="628"/>
    </location>
</feature>
<feature type="domain" description="Tripartite ATP-independent periplasmic transporters DctQ component" evidence="9">
    <location>
        <begin position="41"/>
        <end position="160"/>
    </location>
</feature>
<feature type="transmembrane region" description="Helical" evidence="8">
    <location>
        <begin position="293"/>
        <end position="312"/>
    </location>
</feature>
<dbReference type="GO" id="GO:0022857">
    <property type="term" value="F:transmembrane transporter activity"/>
    <property type="evidence" value="ECO:0007669"/>
    <property type="project" value="TreeGrafter"/>
</dbReference>
<dbReference type="STRING" id="545694.TREPR_1684"/>
<dbReference type="HOGENOM" id="CLU_019824_4_1_12"/>
<feature type="transmembrane region" description="Helical" evidence="8">
    <location>
        <begin position="567"/>
        <end position="592"/>
    </location>
</feature>
<accession>F5YMY3</accession>
<evidence type="ECO:0000256" key="6">
    <source>
        <dbReference type="ARBA" id="ARBA00022989"/>
    </source>
</evidence>
<keyword evidence="5 8" id="KW-0812">Transmembrane</keyword>
<evidence type="ECO:0000256" key="7">
    <source>
        <dbReference type="ARBA" id="ARBA00023136"/>
    </source>
</evidence>
<keyword evidence="7 8" id="KW-0472">Membrane</keyword>
<feature type="transmembrane region" description="Helical" evidence="8">
    <location>
        <begin position="483"/>
        <end position="505"/>
    </location>
</feature>
<sequence>MDSKKPDLGRPPDPVGPQGPLQRVLWGVEDGLCYFSLFCLALLPAAEVIIRLVLKTGIPDSSGYLVHLLLVMGLLSAMITTRSDEHLSIALVQYLPDSKIKQYLRVFTHCLSAFVVTIIAWSSVSFIRIGLIGRAIGFIPDKVFALIIPIGFGVIAFRFARLTPLKGKARVLPFLTLLLGSFCALPIIAKSIWSFDLPPFFYDLSDFLYAAAYYIRIPGAIILILSAFAGTPLFVVMGGLSLLLIQASWGEIDVVANQVYIALTQDSMIPIPLFTLVGFFLSESKAGERLVQTFRGLFSWLPGGMIIAAVIICAFFTSFTGASGVTILALGGILFSVLSEHTKYPEKFSIGLLTSSGSVGLLFPPSLPIILVGATTMTNIMHLFLGGIIPGLILVVAMIIFGISSSIKIKIPVTPFRLREALGGIKSSFFEIILPFLLIAGFFSGIFSLVEIAAVALIYIFIVEVLIHRDLTIRDVFRVLTKALPIIGGVLSIIALSMALSYYIVDSQAPDRLAQWMLHTVESKYIFLLLLNLALLVAGCLMDIFSAILIVLPLVAPLGQAYGIDPVHLGIIFITNLELGFLTPPVGLNLFLASYRFKKPFVEICRYVFPFLLIQLVVLILVTYVPWFSTYLTRFF</sequence>
<evidence type="ECO:0000256" key="3">
    <source>
        <dbReference type="ARBA" id="ARBA00022475"/>
    </source>
</evidence>
<dbReference type="PANTHER" id="PTHR33362:SF5">
    <property type="entry name" value="C4-DICARBOXYLATE TRAP TRANSPORTER LARGE PERMEASE PROTEIN DCTM"/>
    <property type="match status" value="1"/>
</dbReference>
<dbReference type="GO" id="GO:0005886">
    <property type="term" value="C:plasma membrane"/>
    <property type="evidence" value="ECO:0007669"/>
    <property type="project" value="UniProtKB-SubCell"/>
</dbReference>
<dbReference type="Proteomes" id="UP000009223">
    <property type="component" value="Chromosome"/>
</dbReference>
<keyword evidence="6 8" id="KW-1133">Transmembrane helix</keyword>
<feature type="transmembrane region" description="Helical" evidence="8">
    <location>
        <begin position="32"/>
        <end position="52"/>
    </location>
</feature>
<dbReference type="InterPro" id="IPR010656">
    <property type="entry name" value="DctM"/>
</dbReference>
<feature type="transmembrane region" description="Helical" evidence="8">
    <location>
        <begin position="350"/>
        <end position="374"/>
    </location>
</feature>
<gene>
    <name evidence="11" type="ordered locus">TREPR_1684</name>
</gene>
<organism evidence="11 12">
    <name type="scientific">Treponema primitia (strain ATCC BAA-887 / DSM 12427 / ZAS-2)</name>
    <dbReference type="NCBI Taxonomy" id="545694"/>
    <lineage>
        <taxon>Bacteria</taxon>
        <taxon>Pseudomonadati</taxon>
        <taxon>Spirochaetota</taxon>
        <taxon>Spirochaetia</taxon>
        <taxon>Spirochaetales</taxon>
        <taxon>Treponemataceae</taxon>
        <taxon>Treponema</taxon>
    </lineage>
</organism>
<comment type="subcellular location">
    <subcellularLocation>
        <location evidence="1">Cell inner membrane</location>
        <topology evidence="1">Multi-pass membrane protein</topology>
    </subcellularLocation>
</comment>
<feature type="transmembrane region" description="Helical" evidence="8">
    <location>
        <begin position="318"/>
        <end position="338"/>
    </location>
</feature>
<reference evidence="11 12" key="2">
    <citation type="journal article" date="2011" name="ISME J.">
        <title>RNA-seq reveals cooperative metabolic interactions between two termite-gut spirochete species in co-culture.</title>
        <authorList>
            <person name="Rosenthal A.Z."/>
            <person name="Matson E.G."/>
            <person name="Eldar A."/>
            <person name="Leadbetter J.R."/>
        </authorList>
    </citation>
    <scope>NUCLEOTIDE SEQUENCE [LARGE SCALE GENOMIC DNA]</scope>
    <source>
        <strain evidence="12">ATCC BAA-887 / DSM 12427 / ZAS-2</strain>
    </source>
</reference>
<dbReference type="Pfam" id="PF04290">
    <property type="entry name" value="DctQ"/>
    <property type="match status" value="1"/>
</dbReference>
<keyword evidence="12" id="KW-1185">Reference proteome</keyword>
<dbReference type="RefSeq" id="WP_015708440.1">
    <property type="nucleotide sequence ID" value="NC_015578.1"/>
</dbReference>
<evidence type="ECO:0000313" key="11">
    <source>
        <dbReference type="EMBL" id="AEF85991.1"/>
    </source>
</evidence>
<evidence type="ECO:0000256" key="2">
    <source>
        <dbReference type="ARBA" id="ARBA00022448"/>
    </source>
</evidence>
<feature type="transmembrane region" description="Helical" evidence="8">
    <location>
        <begin position="64"/>
        <end position="82"/>
    </location>
</feature>
<feature type="transmembrane region" description="Helical" evidence="8">
    <location>
        <begin position="436"/>
        <end position="463"/>
    </location>
</feature>
<dbReference type="EMBL" id="CP001843">
    <property type="protein sequence ID" value="AEF85991.1"/>
    <property type="molecule type" value="Genomic_DNA"/>
</dbReference>
<dbReference type="OrthoDB" id="370245at2"/>
<evidence type="ECO:0000256" key="8">
    <source>
        <dbReference type="SAM" id="Phobius"/>
    </source>
</evidence>
<feature type="transmembrane region" description="Helical" evidence="8">
    <location>
        <begin position="143"/>
        <end position="160"/>
    </location>
</feature>
<protein>
    <submittedName>
        <fullName evidence="11">Trap dicarboxylate transporter-dctm subunit</fullName>
    </submittedName>
</protein>
<feature type="transmembrane region" description="Helical" evidence="8">
    <location>
        <begin position="604"/>
        <end position="627"/>
    </location>
</feature>
<evidence type="ECO:0000256" key="1">
    <source>
        <dbReference type="ARBA" id="ARBA00004429"/>
    </source>
</evidence>
<dbReference type="NCBIfam" id="TIGR00786">
    <property type="entry name" value="dctM"/>
    <property type="match status" value="1"/>
</dbReference>
<dbReference type="InterPro" id="IPR004681">
    <property type="entry name" value="TRAP_DctM"/>
</dbReference>
<evidence type="ECO:0000313" key="12">
    <source>
        <dbReference type="Proteomes" id="UP000009223"/>
    </source>
</evidence>
<dbReference type="InterPro" id="IPR055348">
    <property type="entry name" value="DctQ"/>
</dbReference>
<keyword evidence="3" id="KW-1003">Cell membrane</keyword>
<proteinExistence type="predicted"/>
<dbReference type="Pfam" id="PF06808">
    <property type="entry name" value="DctM"/>
    <property type="match status" value="1"/>
</dbReference>
<feature type="transmembrane region" description="Helical" evidence="8">
    <location>
        <begin position="103"/>
        <end position="123"/>
    </location>
</feature>
<dbReference type="AlphaFoldDB" id="F5YMY3"/>
<feature type="transmembrane region" description="Helical" evidence="8">
    <location>
        <begin position="526"/>
        <end position="555"/>
    </location>
</feature>
<feature type="transmembrane region" description="Helical" evidence="8">
    <location>
        <begin position="172"/>
        <end position="193"/>
    </location>
</feature>
<feature type="transmembrane region" description="Helical" evidence="8">
    <location>
        <begin position="380"/>
        <end position="403"/>
    </location>
</feature>
<dbReference type="eggNOG" id="COG1593">
    <property type="taxonomic scope" value="Bacteria"/>
</dbReference>
<feature type="transmembrane region" description="Helical" evidence="8">
    <location>
        <begin position="259"/>
        <end position="281"/>
    </location>
</feature>
<evidence type="ECO:0000259" key="10">
    <source>
        <dbReference type="Pfam" id="PF06808"/>
    </source>
</evidence>
<name>F5YMY3_TREPZ</name>